<keyword evidence="9" id="KW-1185">Reference proteome</keyword>
<comment type="cofactor">
    <cofactor evidence="1">
        <name>Mn(2+)</name>
        <dbReference type="ChEBI" id="CHEBI:29035"/>
    </cofactor>
</comment>
<gene>
    <name evidence="8" type="ORF">SAMN05421841_0829</name>
</gene>
<evidence type="ECO:0000256" key="5">
    <source>
        <dbReference type="ARBA" id="ARBA00022842"/>
    </source>
</evidence>
<dbReference type="CDD" id="cd03426">
    <property type="entry name" value="NUDIX_CoAse_Nudt7"/>
    <property type="match status" value="1"/>
</dbReference>
<dbReference type="AlphaFoldDB" id="A0A1I0NVT5"/>
<keyword evidence="5" id="KW-0460">Magnesium</keyword>
<keyword evidence="3" id="KW-0479">Metal-binding</keyword>
<dbReference type="GO" id="GO:0046872">
    <property type="term" value="F:metal ion binding"/>
    <property type="evidence" value="ECO:0007669"/>
    <property type="project" value="UniProtKB-KW"/>
</dbReference>
<organism evidence="8 9">
    <name type="scientific">Chryseobacterium wanjuense</name>
    <dbReference type="NCBI Taxonomy" id="356305"/>
    <lineage>
        <taxon>Bacteria</taxon>
        <taxon>Pseudomonadati</taxon>
        <taxon>Bacteroidota</taxon>
        <taxon>Flavobacteriia</taxon>
        <taxon>Flavobacteriales</taxon>
        <taxon>Weeksellaceae</taxon>
        <taxon>Chryseobacterium group</taxon>
        <taxon>Chryseobacterium</taxon>
    </lineage>
</organism>
<dbReference type="EMBL" id="FOIU01000001">
    <property type="protein sequence ID" value="SEW05739.1"/>
    <property type="molecule type" value="Genomic_DNA"/>
</dbReference>
<keyword evidence="6" id="KW-0464">Manganese</keyword>
<dbReference type="GO" id="GO:0010945">
    <property type="term" value="F:coenzyme A diphosphatase activity"/>
    <property type="evidence" value="ECO:0007669"/>
    <property type="project" value="InterPro"/>
</dbReference>
<name>A0A1I0NVT5_9FLAO</name>
<proteinExistence type="predicted"/>
<evidence type="ECO:0000256" key="2">
    <source>
        <dbReference type="ARBA" id="ARBA00001946"/>
    </source>
</evidence>
<dbReference type="PROSITE" id="PS51462">
    <property type="entry name" value="NUDIX"/>
    <property type="match status" value="1"/>
</dbReference>
<comment type="cofactor">
    <cofactor evidence="2">
        <name>Mg(2+)</name>
        <dbReference type="ChEBI" id="CHEBI:18420"/>
    </cofactor>
</comment>
<reference evidence="9" key="1">
    <citation type="submission" date="2016-10" db="EMBL/GenBank/DDBJ databases">
        <authorList>
            <person name="Varghese N."/>
            <person name="Submissions S."/>
        </authorList>
    </citation>
    <scope>NUCLEOTIDE SEQUENCE [LARGE SCALE GENOMIC DNA]</scope>
    <source>
        <strain evidence="9">DSM 17724</strain>
    </source>
</reference>
<accession>A0A1I0NVT5</accession>
<dbReference type="Gene3D" id="3.90.79.10">
    <property type="entry name" value="Nucleoside Triphosphate Pyrophosphohydrolase"/>
    <property type="match status" value="1"/>
</dbReference>
<evidence type="ECO:0000259" key="7">
    <source>
        <dbReference type="PROSITE" id="PS51462"/>
    </source>
</evidence>
<dbReference type="InterPro" id="IPR000086">
    <property type="entry name" value="NUDIX_hydrolase_dom"/>
</dbReference>
<evidence type="ECO:0000256" key="6">
    <source>
        <dbReference type="ARBA" id="ARBA00023211"/>
    </source>
</evidence>
<evidence type="ECO:0000256" key="1">
    <source>
        <dbReference type="ARBA" id="ARBA00001936"/>
    </source>
</evidence>
<dbReference type="PANTHER" id="PTHR12992:SF11">
    <property type="entry name" value="MITOCHONDRIAL COENZYME A DIPHOSPHATASE NUDT8"/>
    <property type="match status" value="1"/>
</dbReference>
<dbReference type="PANTHER" id="PTHR12992">
    <property type="entry name" value="NUDIX HYDROLASE"/>
    <property type="match status" value="1"/>
</dbReference>
<dbReference type="SUPFAM" id="SSF55811">
    <property type="entry name" value="Nudix"/>
    <property type="match status" value="1"/>
</dbReference>
<dbReference type="InterPro" id="IPR015797">
    <property type="entry name" value="NUDIX_hydrolase-like_dom_sf"/>
</dbReference>
<dbReference type="RefSeq" id="WP_089790767.1">
    <property type="nucleotide sequence ID" value="NZ_FOIU01000001.1"/>
</dbReference>
<evidence type="ECO:0000313" key="8">
    <source>
        <dbReference type="EMBL" id="SEW05739.1"/>
    </source>
</evidence>
<evidence type="ECO:0000313" key="9">
    <source>
        <dbReference type="Proteomes" id="UP000199469"/>
    </source>
</evidence>
<feature type="domain" description="Nudix hydrolase" evidence="7">
    <location>
        <begin position="45"/>
        <end position="205"/>
    </location>
</feature>
<keyword evidence="4" id="KW-0378">Hydrolase</keyword>
<evidence type="ECO:0000256" key="4">
    <source>
        <dbReference type="ARBA" id="ARBA00022801"/>
    </source>
</evidence>
<sequence length="216" mass="24275">MKKQSFSSSIKKLQENLQKALPGKKAHRIMEAVSAKYLGLNPTEETRKSAVLMLLYPIDNEIHFPLILRNSYEGFHSDEVGFPGGRFEISDENLIQTALRETQEEIGINPGEIQVLGTLTDIFIGPSDFNVLPVVGYLPYRPDFVPDSREVQQIFDLKLDYFSDPNIVGCSEISIPGDLVITPYYEVNGHKVWGATAKIILELLYVLNNSLSTKKD</sequence>
<evidence type="ECO:0000256" key="3">
    <source>
        <dbReference type="ARBA" id="ARBA00022723"/>
    </source>
</evidence>
<dbReference type="STRING" id="356305.SAMN05421841_0829"/>
<dbReference type="Proteomes" id="UP000199469">
    <property type="component" value="Unassembled WGS sequence"/>
</dbReference>
<dbReference type="OrthoDB" id="9802805at2"/>
<protein>
    <submittedName>
        <fullName evidence="8">NUDIX domain-containing protein</fullName>
    </submittedName>
</protein>
<dbReference type="InterPro" id="IPR045121">
    <property type="entry name" value="CoAse"/>
</dbReference>
<dbReference type="Pfam" id="PF00293">
    <property type="entry name" value="NUDIX"/>
    <property type="match status" value="1"/>
</dbReference>